<evidence type="ECO:0000313" key="12">
    <source>
        <dbReference type="Proteomes" id="UP000029120"/>
    </source>
</evidence>
<dbReference type="eggNOG" id="KOG4628">
    <property type="taxonomic scope" value="Eukaryota"/>
</dbReference>
<keyword evidence="4 8" id="KW-0863">Zinc-finger</keyword>
<dbReference type="GO" id="GO:0016020">
    <property type="term" value="C:membrane"/>
    <property type="evidence" value="ECO:0007669"/>
    <property type="project" value="UniProtKB-SubCell"/>
</dbReference>
<feature type="compositionally biased region" description="Low complexity" evidence="9">
    <location>
        <begin position="66"/>
        <end position="83"/>
    </location>
</feature>
<protein>
    <recommendedName>
        <fullName evidence="10">RING-type domain-containing protein</fullName>
    </recommendedName>
</protein>
<dbReference type="InterPro" id="IPR001841">
    <property type="entry name" value="Znf_RING"/>
</dbReference>
<evidence type="ECO:0000256" key="6">
    <source>
        <dbReference type="ARBA" id="ARBA00022989"/>
    </source>
</evidence>
<evidence type="ECO:0000256" key="3">
    <source>
        <dbReference type="ARBA" id="ARBA00022723"/>
    </source>
</evidence>
<dbReference type="InterPro" id="IPR051653">
    <property type="entry name" value="E3_ligase_sorting_rcpt"/>
</dbReference>
<dbReference type="Pfam" id="PF13639">
    <property type="entry name" value="zf-RING_2"/>
    <property type="match status" value="1"/>
</dbReference>
<evidence type="ECO:0000313" key="11">
    <source>
        <dbReference type="EMBL" id="KFK41865.1"/>
    </source>
</evidence>
<proteinExistence type="predicted"/>
<keyword evidence="3" id="KW-0479">Metal-binding</keyword>
<keyword evidence="7" id="KW-0472">Membrane</keyword>
<dbReference type="AlphaFoldDB" id="A0A087HIB3"/>
<keyword evidence="5" id="KW-0862">Zinc</keyword>
<gene>
    <name evidence="11" type="ordered locus">AALP_Aa2g180900</name>
</gene>
<keyword evidence="2" id="KW-0812">Transmembrane</keyword>
<dbReference type="Gramene" id="KFK41865">
    <property type="protein sequence ID" value="KFK41865"/>
    <property type="gene ID" value="AALP_AA2G180900"/>
</dbReference>
<dbReference type="GO" id="GO:0008270">
    <property type="term" value="F:zinc ion binding"/>
    <property type="evidence" value="ECO:0007669"/>
    <property type="project" value="UniProtKB-KW"/>
</dbReference>
<dbReference type="SMART" id="SM00184">
    <property type="entry name" value="RING"/>
    <property type="match status" value="1"/>
</dbReference>
<dbReference type="EMBL" id="CM002870">
    <property type="protein sequence ID" value="KFK41865.1"/>
    <property type="molecule type" value="Genomic_DNA"/>
</dbReference>
<dbReference type="Proteomes" id="UP000029120">
    <property type="component" value="Chromosome 2"/>
</dbReference>
<name>A0A087HIB3_ARAAL</name>
<feature type="compositionally biased region" description="Low complexity" evidence="9">
    <location>
        <begin position="91"/>
        <end position="101"/>
    </location>
</feature>
<dbReference type="PROSITE" id="PS50089">
    <property type="entry name" value="ZF_RING_2"/>
    <property type="match status" value="1"/>
</dbReference>
<feature type="region of interest" description="Disordered" evidence="9">
    <location>
        <begin position="64"/>
        <end position="138"/>
    </location>
</feature>
<feature type="region of interest" description="Disordered" evidence="9">
    <location>
        <begin position="216"/>
        <end position="239"/>
    </location>
</feature>
<evidence type="ECO:0000259" key="10">
    <source>
        <dbReference type="PROSITE" id="PS50089"/>
    </source>
</evidence>
<dbReference type="PANTHER" id="PTHR47168">
    <property type="entry name" value="RING ZINC FINGER DOMAIN SUPERFAMILY PROTEIN-RELATED"/>
    <property type="match status" value="1"/>
</dbReference>
<evidence type="ECO:0000256" key="7">
    <source>
        <dbReference type="ARBA" id="ARBA00023136"/>
    </source>
</evidence>
<dbReference type="InterPro" id="IPR013083">
    <property type="entry name" value="Znf_RING/FYVE/PHD"/>
</dbReference>
<evidence type="ECO:0000256" key="8">
    <source>
        <dbReference type="PROSITE-ProRule" id="PRU00175"/>
    </source>
</evidence>
<evidence type="ECO:0000256" key="5">
    <source>
        <dbReference type="ARBA" id="ARBA00022833"/>
    </source>
</evidence>
<feature type="compositionally biased region" description="Pro residues" evidence="9">
    <location>
        <begin position="124"/>
        <end position="138"/>
    </location>
</feature>
<dbReference type="PANTHER" id="PTHR47168:SF1">
    <property type="entry name" value="OS02G0798600 PROTEIN"/>
    <property type="match status" value="1"/>
</dbReference>
<reference evidence="12" key="1">
    <citation type="journal article" date="2015" name="Nat. Plants">
        <title>Genome expansion of Arabis alpina linked with retrotransposition and reduced symmetric DNA methylation.</title>
        <authorList>
            <person name="Willing E.M."/>
            <person name="Rawat V."/>
            <person name="Mandakova T."/>
            <person name="Maumus F."/>
            <person name="James G.V."/>
            <person name="Nordstroem K.J."/>
            <person name="Becker C."/>
            <person name="Warthmann N."/>
            <person name="Chica C."/>
            <person name="Szarzynska B."/>
            <person name="Zytnicki M."/>
            <person name="Albani M.C."/>
            <person name="Kiefer C."/>
            <person name="Bergonzi S."/>
            <person name="Castaings L."/>
            <person name="Mateos J.L."/>
            <person name="Berns M.C."/>
            <person name="Bujdoso N."/>
            <person name="Piofczyk T."/>
            <person name="de Lorenzo L."/>
            <person name="Barrero-Sicilia C."/>
            <person name="Mateos I."/>
            <person name="Piednoel M."/>
            <person name="Hagmann J."/>
            <person name="Chen-Min-Tao R."/>
            <person name="Iglesias-Fernandez R."/>
            <person name="Schuster S.C."/>
            <person name="Alonso-Blanco C."/>
            <person name="Roudier F."/>
            <person name="Carbonero P."/>
            <person name="Paz-Ares J."/>
            <person name="Davis S.J."/>
            <person name="Pecinka A."/>
            <person name="Quesneville H."/>
            <person name="Colot V."/>
            <person name="Lysak M.A."/>
            <person name="Weigel D."/>
            <person name="Coupland G."/>
            <person name="Schneeberger K."/>
        </authorList>
    </citation>
    <scope>NUCLEOTIDE SEQUENCE [LARGE SCALE GENOMIC DNA]</scope>
    <source>
        <strain evidence="12">cv. Pajares</strain>
    </source>
</reference>
<sequence length="250" mass="27258">MWEVQEDSPWIVLLITKLVVFCFSFCLDLDDDADEVPTLVGSSDDENGEKFYTALSSPVSDEKFYSALSSPSSGESDLQSDSSRGAVCGDSTTPSTPSSPTQSPPRTPSPPRAPPLFPLLLDHPSPPDTPPSPPPHPLVLPVYVAPPAVVENLPTREYSTAQNQEEDSTQCIICQFEYEEGETLRILDCDHEFHQECLDPWLTGFQGVCPLCRDTVDSDSSEEDSGDNDSTSSVSDDSPRTFFSFAVSLI</sequence>
<keyword evidence="12" id="KW-1185">Reference proteome</keyword>
<dbReference type="SUPFAM" id="SSF57850">
    <property type="entry name" value="RING/U-box"/>
    <property type="match status" value="1"/>
</dbReference>
<dbReference type="OMA" id="QEDSPWI"/>
<evidence type="ECO:0000256" key="9">
    <source>
        <dbReference type="SAM" id="MobiDB-lite"/>
    </source>
</evidence>
<keyword evidence="6" id="KW-1133">Transmembrane helix</keyword>
<evidence type="ECO:0000256" key="4">
    <source>
        <dbReference type="ARBA" id="ARBA00022771"/>
    </source>
</evidence>
<feature type="compositionally biased region" description="Pro residues" evidence="9">
    <location>
        <begin position="102"/>
        <end position="117"/>
    </location>
</feature>
<feature type="compositionally biased region" description="Acidic residues" evidence="9">
    <location>
        <begin position="217"/>
        <end position="227"/>
    </location>
</feature>
<feature type="domain" description="RING-type" evidence="10">
    <location>
        <begin position="171"/>
        <end position="213"/>
    </location>
</feature>
<dbReference type="FunFam" id="3.30.40.10:FF:000388">
    <property type="entry name" value="Putative RING zinc finger domain superfamily protein"/>
    <property type="match status" value="1"/>
</dbReference>
<comment type="subcellular location">
    <subcellularLocation>
        <location evidence="1">Membrane</location>
        <topology evidence="1">Single-pass membrane protein</topology>
    </subcellularLocation>
</comment>
<accession>A0A087HIB3</accession>
<dbReference type="OrthoDB" id="8062037at2759"/>
<evidence type="ECO:0000256" key="1">
    <source>
        <dbReference type="ARBA" id="ARBA00004167"/>
    </source>
</evidence>
<evidence type="ECO:0000256" key="2">
    <source>
        <dbReference type="ARBA" id="ARBA00022692"/>
    </source>
</evidence>
<organism evidence="11 12">
    <name type="scientific">Arabis alpina</name>
    <name type="common">Alpine rock-cress</name>
    <dbReference type="NCBI Taxonomy" id="50452"/>
    <lineage>
        <taxon>Eukaryota</taxon>
        <taxon>Viridiplantae</taxon>
        <taxon>Streptophyta</taxon>
        <taxon>Embryophyta</taxon>
        <taxon>Tracheophyta</taxon>
        <taxon>Spermatophyta</taxon>
        <taxon>Magnoliopsida</taxon>
        <taxon>eudicotyledons</taxon>
        <taxon>Gunneridae</taxon>
        <taxon>Pentapetalae</taxon>
        <taxon>rosids</taxon>
        <taxon>malvids</taxon>
        <taxon>Brassicales</taxon>
        <taxon>Brassicaceae</taxon>
        <taxon>Arabideae</taxon>
        <taxon>Arabis</taxon>
    </lineage>
</organism>
<dbReference type="Gene3D" id="3.30.40.10">
    <property type="entry name" value="Zinc/RING finger domain, C3HC4 (zinc finger)"/>
    <property type="match status" value="1"/>
</dbReference>